<feature type="compositionally biased region" description="Polar residues" evidence="1">
    <location>
        <begin position="425"/>
        <end position="434"/>
    </location>
</feature>
<keyword evidence="4" id="KW-1185">Reference proteome</keyword>
<dbReference type="Proteomes" id="UP000236182">
    <property type="component" value="Unassembled WGS sequence"/>
</dbReference>
<dbReference type="InterPro" id="IPR047589">
    <property type="entry name" value="DUF11_rpt"/>
</dbReference>
<feature type="domain" description="DUF11" evidence="2">
    <location>
        <begin position="321"/>
        <end position="433"/>
    </location>
</feature>
<dbReference type="NCBIfam" id="TIGR01451">
    <property type="entry name" value="B_ant_repeat"/>
    <property type="match status" value="1"/>
</dbReference>
<evidence type="ECO:0000313" key="4">
    <source>
        <dbReference type="Proteomes" id="UP000236182"/>
    </source>
</evidence>
<dbReference type="InterPro" id="IPR001434">
    <property type="entry name" value="OmcB-like_DUF11"/>
</dbReference>
<evidence type="ECO:0000313" key="3">
    <source>
        <dbReference type="EMBL" id="PWN63352.1"/>
    </source>
</evidence>
<sequence>MQKNNKKLLILILNIDVKNMNLNYFVLSGNRNFSIQKKLVFAIGLFSIFHLRAQNASLEMTDGDGNPTANVTNSVGTTTIRLRNNTNNPTGNTFATYANPTPLNVTYTLSNQQYTQANFAGYNGAVLMGYPGEPVLTLMNSFGNTTVSTPFTSSGALVGNGIDITVNRAINLFTNVQPLSAATRATNQRWQMADMTITFSRPVNNPYLQVNALGGTSNGQNYTAEFDYLSSNVPVTFSKISGSALLNVTSTQILNSATTPDGAVANVSRGTVLVSGTGITTLTLRVYTRGGTANTGTNWHGTTNTAGDGYMLGFTVQESNLRVTKTVNNVSPVAGNNVVFTVTATNNGASNNTGVLVNDLLPAGLTFVSATPSVGTYNSSTGAWTIGGLSSGASATLTMTATVSAAGSYLNTATITGDLNDPDTADNTASVRVTTSDKDGDGIGNSSDLDDDNDGILDNVECPGNDIVTNGTFTGNANGWTLAPEWVSSGTDINISTDNVSNKDANQTLNNLTNTNNFIPITLTLGAQDGNNASGSTASLQILLNGTLYATISNGTTRSTTVNNVTIVLSNGATSSFVPFTTANQSGYTNHTFTLNVPNSPIPDTATLIFRSTNGLDDWSLDNISVLAFTCDTDGDGIFNHLDLDSDNDGCFDSLEGDENVKLQQINANGSIPGAVDAQGVPALVNNGGAADIGGDQGQGLGSSQNAAVNACLCYKPSVTSGTSLNTNQGITALNRAGAGGANWPMVRKGGWMALEAKTKGFVLNRLTTPQIVLIPAANLVEGMMIYNITLDCLQVNTDGTPSGWKCFNTQTCPDVN</sequence>
<evidence type="ECO:0000259" key="2">
    <source>
        <dbReference type="Pfam" id="PF01345"/>
    </source>
</evidence>
<organism evidence="3 4">
    <name type="scientific">Chryseobacterium oncorhynchi</name>
    <dbReference type="NCBI Taxonomy" id="741074"/>
    <lineage>
        <taxon>Bacteria</taxon>
        <taxon>Pseudomonadati</taxon>
        <taxon>Bacteroidota</taxon>
        <taxon>Flavobacteriia</taxon>
        <taxon>Flavobacteriales</taxon>
        <taxon>Weeksellaceae</taxon>
        <taxon>Chryseobacterium group</taxon>
        <taxon>Chryseobacterium</taxon>
    </lineage>
</organism>
<dbReference type="Pfam" id="PF01345">
    <property type="entry name" value="DUF11"/>
    <property type="match status" value="1"/>
</dbReference>
<reference evidence="3" key="1">
    <citation type="submission" date="2018-04" db="EMBL/GenBank/DDBJ databases">
        <title>Draft Genome Sequences of Chryseobacterium lactis NCTC11390T isolated from milk, Chryseobacterium oncorhynchi 701B-08T from rainbow trout, and Chryseobacterium viscerum 687B-08T from diseased fish.</title>
        <authorList>
            <person name="Jeong J.-J."/>
            <person name="Lee Y.J."/>
            <person name="Pathiraja D."/>
            <person name="Park B."/>
            <person name="Choi I.-G."/>
            <person name="Kim K.D."/>
        </authorList>
    </citation>
    <scope>NUCLEOTIDE SEQUENCE [LARGE SCALE GENOMIC DNA]</scope>
    <source>
        <strain evidence="3">701B-08</strain>
    </source>
</reference>
<gene>
    <name evidence="3" type="ORF">C1638_014910</name>
</gene>
<dbReference type="Gene3D" id="2.60.40.10">
    <property type="entry name" value="Immunoglobulins"/>
    <property type="match status" value="1"/>
</dbReference>
<dbReference type="EMBL" id="PPEI02000004">
    <property type="protein sequence ID" value="PWN63352.1"/>
    <property type="molecule type" value="Genomic_DNA"/>
</dbReference>
<evidence type="ECO:0000256" key="1">
    <source>
        <dbReference type="SAM" id="MobiDB-lite"/>
    </source>
</evidence>
<name>A0A316WPN4_9FLAO</name>
<dbReference type="InterPro" id="IPR013783">
    <property type="entry name" value="Ig-like_fold"/>
</dbReference>
<protein>
    <recommendedName>
        <fullName evidence="2">DUF11 domain-containing protein</fullName>
    </recommendedName>
</protein>
<feature type="region of interest" description="Disordered" evidence="1">
    <location>
        <begin position="415"/>
        <end position="454"/>
    </location>
</feature>
<dbReference type="AlphaFoldDB" id="A0A316WPN4"/>
<proteinExistence type="predicted"/>
<comment type="caution">
    <text evidence="3">The sequence shown here is derived from an EMBL/GenBank/DDBJ whole genome shotgun (WGS) entry which is preliminary data.</text>
</comment>
<accession>A0A316WPN4</accession>